<organism evidence="2 3">
    <name type="scientific">Seminavis robusta</name>
    <dbReference type="NCBI Taxonomy" id="568900"/>
    <lineage>
        <taxon>Eukaryota</taxon>
        <taxon>Sar</taxon>
        <taxon>Stramenopiles</taxon>
        <taxon>Ochrophyta</taxon>
        <taxon>Bacillariophyta</taxon>
        <taxon>Bacillariophyceae</taxon>
        <taxon>Bacillariophycidae</taxon>
        <taxon>Naviculales</taxon>
        <taxon>Naviculaceae</taxon>
        <taxon>Seminavis</taxon>
    </lineage>
</organism>
<gene>
    <name evidence="2" type="ORF">SEMRO_412_G137760.1</name>
</gene>
<keyword evidence="3" id="KW-1185">Reference proteome</keyword>
<feature type="compositionally biased region" description="Basic and acidic residues" evidence="1">
    <location>
        <begin position="396"/>
        <end position="413"/>
    </location>
</feature>
<evidence type="ECO:0000313" key="2">
    <source>
        <dbReference type="EMBL" id="CAB9509946.1"/>
    </source>
</evidence>
<feature type="compositionally biased region" description="Low complexity" evidence="1">
    <location>
        <begin position="52"/>
        <end position="80"/>
    </location>
</feature>
<proteinExistence type="predicted"/>
<accession>A0A9N8DWB4</accession>
<dbReference type="Proteomes" id="UP001153069">
    <property type="component" value="Unassembled WGS sequence"/>
</dbReference>
<feature type="compositionally biased region" description="Basic residues" evidence="1">
    <location>
        <begin position="10"/>
        <end position="23"/>
    </location>
</feature>
<evidence type="ECO:0000256" key="1">
    <source>
        <dbReference type="SAM" id="MobiDB-lite"/>
    </source>
</evidence>
<sequence>MSDKPPGKKPPSKKNPYVKKKTSQRPLARMSTAGRMEDKMKEHQKKYQMNQSRYASSSSSSSTTTGSASASSNRRSNSGGVQRKIPARYPPNIRPLTLHTLLTKIDTSVSEDEVLTSPAMSPRGSGPPAGPSVRDAIQTDIKELGPSTDDKEEEERDEFPLCKEEKELLRLEDEVSVALMCLANGDFVGGKVVTCDPSFLSSPMKTVFCFEWWQRPPKPHEWWRIPRSSGTGQDKDDDGGGKAPARGSKTPGRKTPGRRPLDKKKKSMTPKKRGTPEASSSSSKRRTPDSVASTCSGRGTKKDPVVPFGIFPQDDDIDNLPPIPRKSGKTFEAKTKTLFCEQPSQLTRASKESSDDSSKDDSSMIHLPNASPSMSSVSVDSAARERQLELEAIFEAGRKERGSDSEEDNDHHD</sequence>
<feature type="region of interest" description="Disordered" evidence="1">
    <location>
        <begin position="112"/>
        <end position="159"/>
    </location>
</feature>
<feature type="compositionally biased region" description="Low complexity" evidence="1">
    <location>
        <begin position="370"/>
        <end position="381"/>
    </location>
</feature>
<protein>
    <submittedName>
        <fullName evidence="2">Uncharacterized protein</fullName>
    </submittedName>
</protein>
<feature type="region of interest" description="Disordered" evidence="1">
    <location>
        <begin position="1"/>
        <end position="92"/>
    </location>
</feature>
<comment type="caution">
    <text evidence="2">The sequence shown here is derived from an EMBL/GenBank/DDBJ whole genome shotgun (WGS) entry which is preliminary data.</text>
</comment>
<name>A0A9N8DWB4_9STRA</name>
<reference evidence="2" key="1">
    <citation type="submission" date="2020-06" db="EMBL/GenBank/DDBJ databases">
        <authorList>
            <consortium name="Plant Systems Biology data submission"/>
        </authorList>
    </citation>
    <scope>NUCLEOTIDE SEQUENCE</scope>
    <source>
        <strain evidence="2">D6</strain>
    </source>
</reference>
<feature type="region of interest" description="Disordered" evidence="1">
    <location>
        <begin position="220"/>
        <end position="413"/>
    </location>
</feature>
<feature type="compositionally biased region" description="Basic residues" evidence="1">
    <location>
        <begin position="251"/>
        <end position="273"/>
    </location>
</feature>
<evidence type="ECO:0000313" key="3">
    <source>
        <dbReference type="Proteomes" id="UP001153069"/>
    </source>
</evidence>
<dbReference type="AlphaFoldDB" id="A0A9N8DWB4"/>
<feature type="compositionally biased region" description="Basic and acidic residues" evidence="1">
    <location>
        <begin position="349"/>
        <end position="363"/>
    </location>
</feature>
<feature type="compositionally biased region" description="Low complexity" evidence="1">
    <location>
        <begin position="117"/>
        <end position="126"/>
    </location>
</feature>
<dbReference type="EMBL" id="CAICTM010000411">
    <property type="protein sequence ID" value="CAB9509946.1"/>
    <property type="molecule type" value="Genomic_DNA"/>
</dbReference>